<accession>A0A3D2XA55</accession>
<organism evidence="1 2">
    <name type="scientific">Lachnoclostridium phytofermentans</name>
    <dbReference type="NCBI Taxonomy" id="66219"/>
    <lineage>
        <taxon>Bacteria</taxon>
        <taxon>Bacillati</taxon>
        <taxon>Bacillota</taxon>
        <taxon>Clostridia</taxon>
        <taxon>Lachnospirales</taxon>
        <taxon>Lachnospiraceae</taxon>
    </lineage>
</organism>
<name>A0A3D2XA55_9FIRM</name>
<protein>
    <submittedName>
        <fullName evidence="1">DNA-deoxyinosine glycosylase</fullName>
    </submittedName>
</protein>
<evidence type="ECO:0000313" key="2">
    <source>
        <dbReference type="Proteomes" id="UP000262969"/>
    </source>
</evidence>
<dbReference type="AlphaFoldDB" id="A0A3D2XA55"/>
<sequence>SRILAISPISNIYVNGKTAKKLYDRYSESETGLKAICLPSTSPANAMFSLEKLVEEWKVILEPLGGNYED</sequence>
<dbReference type="Proteomes" id="UP000262969">
    <property type="component" value="Unassembled WGS sequence"/>
</dbReference>
<dbReference type="EMBL" id="DPVV01000429">
    <property type="protein sequence ID" value="HCL03238.1"/>
    <property type="molecule type" value="Genomic_DNA"/>
</dbReference>
<reference evidence="1 2" key="1">
    <citation type="journal article" date="2018" name="Nat. Biotechnol.">
        <title>A standardized bacterial taxonomy based on genome phylogeny substantially revises the tree of life.</title>
        <authorList>
            <person name="Parks D.H."/>
            <person name="Chuvochina M."/>
            <person name="Waite D.W."/>
            <person name="Rinke C."/>
            <person name="Skarshewski A."/>
            <person name="Chaumeil P.A."/>
            <person name="Hugenholtz P."/>
        </authorList>
    </citation>
    <scope>NUCLEOTIDE SEQUENCE [LARGE SCALE GENOMIC DNA]</scope>
    <source>
        <strain evidence="1">UBA11728</strain>
    </source>
</reference>
<feature type="non-terminal residue" evidence="1">
    <location>
        <position position="1"/>
    </location>
</feature>
<evidence type="ECO:0000313" key="1">
    <source>
        <dbReference type="EMBL" id="HCL03238.1"/>
    </source>
</evidence>
<gene>
    <name evidence="1" type="ORF">DHW61_12665</name>
</gene>
<dbReference type="InterPro" id="IPR036895">
    <property type="entry name" value="Uracil-DNA_glycosylase-like_sf"/>
</dbReference>
<proteinExistence type="predicted"/>
<dbReference type="Gene3D" id="3.40.470.10">
    <property type="entry name" value="Uracil-DNA glycosylase-like domain"/>
    <property type="match status" value="1"/>
</dbReference>
<dbReference type="SUPFAM" id="SSF52141">
    <property type="entry name" value="Uracil-DNA glycosylase-like"/>
    <property type="match status" value="1"/>
</dbReference>
<comment type="caution">
    <text evidence="1">The sequence shown here is derived from an EMBL/GenBank/DDBJ whole genome shotgun (WGS) entry which is preliminary data.</text>
</comment>